<keyword evidence="1" id="KW-1133">Transmembrane helix</keyword>
<feature type="transmembrane region" description="Helical" evidence="1">
    <location>
        <begin position="35"/>
        <end position="53"/>
    </location>
</feature>
<sequence>MMNYLEYITGRVIALLFAVAVLAFVLLVIGIASGLMLTIIAITIPLVILRVLLGRKKPKITYYYESKKR</sequence>
<organism evidence="2 3">
    <name type="scientific">Pseudovibrio axinellae</name>
    <dbReference type="NCBI Taxonomy" id="989403"/>
    <lineage>
        <taxon>Bacteria</taxon>
        <taxon>Pseudomonadati</taxon>
        <taxon>Pseudomonadota</taxon>
        <taxon>Alphaproteobacteria</taxon>
        <taxon>Hyphomicrobiales</taxon>
        <taxon>Stappiaceae</taxon>
        <taxon>Pseudovibrio</taxon>
    </lineage>
</organism>
<dbReference type="EMBL" id="LMCB01000159">
    <property type="protein sequence ID" value="KZL05138.1"/>
    <property type="molecule type" value="Genomic_DNA"/>
</dbReference>
<keyword evidence="3" id="KW-1185">Reference proteome</keyword>
<gene>
    <name evidence="2" type="ORF">PsAD2_04493</name>
</gene>
<dbReference type="RefSeq" id="WP_068010862.1">
    <property type="nucleotide sequence ID" value="NZ_FOFM01000011.1"/>
</dbReference>
<dbReference type="Proteomes" id="UP000076577">
    <property type="component" value="Unassembled WGS sequence"/>
</dbReference>
<proteinExistence type="predicted"/>
<accession>A0A165T0U9</accession>
<evidence type="ECO:0000313" key="2">
    <source>
        <dbReference type="EMBL" id="KZL05138.1"/>
    </source>
</evidence>
<dbReference type="AlphaFoldDB" id="A0A165T0U9"/>
<evidence type="ECO:0000256" key="1">
    <source>
        <dbReference type="SAM" id="Phobius"/>
    </source>
</evidence>
<name>A0A165T0U9_9HYPH</name>
<reference evidence="2 3" key="1">
    <citation type="journal article" date="2016" name="Front. Microbiol.">
        <title>Comparative Genomic Analysis Reveals a Diverse Repertoire of Genes Involved in Prokaryote-Eukaryote Interactions within the Pseudovibrio Genus.</title>
        <authorList>
            <person name="Romano S."/>
            <person name="Fernandez-Guerra A."/>
            <person name="Reen F.J."/>
            <person name="Glockner F.O."/>
            <person name="Crowley S.P."/>
            <person name="O'Sullivan O."/>
            <person name="Cotter P.D."/>
            <person name="Adams C."/>
            <person name="Dobson A.D."/>
            <person name="O'Gara F."/>
        </authorList>
    </citation>
    <scope>NUCLEOTIDE SEQUENCE [LARGE SCALE GENOMIC DNA]</scope>
    <source>
        <strain evidence="2 3">Ad2</strain>
    </source>
</reference>
<dbReference type="OrthoDB" id="9939487at2"/>
<keyword evidence="1" id="KW-0812">Transmembrane</keyword>
<evidence type="ECO:0000313" key="3">
    <source>
        <dbReference type="Proteomes" id="UP000076577"/>
    </source>
</evidence>
<dbReference type="PATRIC" id="fig|989403.3.peg.4923"/>
<keyword evidence="1" id="KW-0472">Membrane</keyword>
<feature type="transmembrane region" description="Helical" evidence="1">
    <location>
        <begin position="12"/>
        <end position="29"/>
    </location>
</feature>
<protein>
    <submittedName>
        <fullName evidence="2">Uncharacterized protein</fullName>
    </submittedName>
</protein>
<comment type="caution">
    <text evidence="2">The sequence shown here is derived from an EMBL/GenBank/DDBJ whole genome shotgun (WGS) entry which is preliminary data.</text>
</comment>